<dbReference type="Pfam" id="PF13561">
    <property type="entry name" value="adh_short_C2"/>
    <property type="match status" value="1"/>
</dbReference>
<dbReference type="InterPro" id="IPR002347">
    <property type="entry name" value="SDR_fam"/>
</dbReference>
<dbReference type="SUPFAM" id="SSF51735">
    <property type="entry name" value="NAD(P)-binding Rossmann-fold domains"/>
    <property type="match status" value="1"/>
</dbReference>
<comment type="similarity">
    <text evidence="1">Belongs to the short-chain dehydrogenases/reductases (SDR) family.</text>
</comment>
<accession>A0ABN2JRZ1</accession>
<protein>
    <submittedName>
        <fullName evidence="3">Glucose 1-dehydrogenase</fullName>
    </submittedName>
</protein>
<name>A0ABN2JRZ1_9MICO</name>
<keyword evidence="2" id="KW-0560">Oxidoreductase</keyword>
<evidence type="ECO:0000313" key="3">
    <source>
        <dbReference type="EMBL" id="GAA1737094.1"/>
    </source>
</evidence>
<dbReference type="InterPro" id="IPR036291">
    <property type="entry name" value="NAD(P)-bd_dom_sf"/>
</dbReference>
<evidence type="ECO:0000256" key="1">
    <source>
        <dbReference type="ARBA" id="ARBA00006484"/>
    </source>
</evidence>
<gene>
    <name evidence="3" type="ORF">GCM10009809_35380</name>
</gene>
<evidence type="ECO:0000256" key="2">
    <source>
        <dbReference type="ARBA" id="ARBA00023002"/>
    </source>
</evidence>
<proteinExistence type="inferred from homology"/>
<dbReference type="PROSITE" id="PS00061">
    <property type="entry name" value="ADH_SHORT"/>
    <property type="match status" value="1"/>
</dbReference>
<reference evidence="3 4" key="1">
    <citation type="journal article" date="2019" name="Int. J. Syst. Evol. Microbiol.">
        <title>The Global Catalogue of Microorganisms (GCM) 10K type strain sequencing project: providing services to taxonomists for standard genome sequencing and annotation.</title>
        <authorList>
            <consortium name="The Broad Institute Genomics Platform"/>
            <consortium name="The Broad Institute Genome Sequencing Center for Infectious Disease"/>
            <person name="Wu L."/>
            <person name="Ma J."/>
        </authorList>
    </citation>
    <scope>NUCLEOTIDE SEQUENCE [LARGE SCALE GENOMIC DNA]</scope>
    <source>
        <strain evidence="3 4">JCM 15589</strain>
    </source>
</reference>
<sequence length="279" mass="28099">MTDRHPPAPGVPAPAWTGRTAVVTGAAAGIGGGVADLLVELGATVVGLDRDAAALDAAVARHAGAPGRLVPMTVDVADPAALDDAARRVRDEHGGLDAVVCAAGVQRYGTVDETDPATYAEVMGVNVGGAFHTCRTMIPLVRANGGGAVVVVSSAQAYATQRGVAAYTASKTALLGLARAMAVDHAADGIRVNSVSPGSVDTPMLRWAAGLFAGDRPADEVVAEWGRAHALGRVATPREVAEVVEFLLGDRASFVTGADVKVDGGLSARLAAALPEETS</sequence>
<dbReference type="RefSeq" id="WP_344250023.1">
    <property type="nucleotide sequence ID" value="NZ_BAAAPM010000008.1"/>
</dbReference>
<dbReference type="PRINTS" id="PR00081">
    <property type="entry name" value="GDHRDH"/>
</dbReference>
<organism evidence="3 4">
    <name type="scientific">Isoptericola hypogeus</name>
    <dbReference type="NCBI Taxonomy" id="300179"/>
    <lineage>
        <taxon>Bacteria</taxon>
        <taxon>Bacillati</taxon>
        <taxon>Actinomycetota</taxon>
        <taxon>Actinomycetes</taxon>
        <taxon>Micrococcales</taxon>
        <taxon>Promicromonosporaceae</taxon>
        <taxon>Isoptericola</taxon>
    </lineage>
</organism>
<dbReference type="PANTHER" id="PTHR43477:SF1">
    <property type="entry name" value="DIHYDROANTICAPSIN 7-DEHYDROGENASE"/>
    <property type="match status" value="1"/>
</dbReference>
<comment type="caution">
    <text evidence="3">The sequence shown here is derived from an EMBL/GenBank/DDBJ whole genome shotgun (WGS) entry which is preliminary data.</text>
</comment>
<dbReference type="CDD" id="cd05233">
    <property type="entry name" value="SDR_c"/>
    <property type="match status" value="1"/>
</dbReference>
<dbReference type="InterPro" id="IPR020904">
    <property type="entry name" value="Sc_DH/Rdtase_CS"/>
</dbReference>
<dbReference type="PRINTS" id="PR00080">
    <property type="entry name" value="SDRFAMILY"/>
</dbReference>
<dbReference type="Gene3D" id="3.40.50.720">
    <property type="entry name" value="NAD(P)-binding Rossmann-like Domain"/>
    <property type="match status" value="1"/>
</dbReference>
<dbReference type="EMBL" id="BAAAPM010000008">
    <property type="protein sequence ID" value="GAA1737094.1"/>
    <property type="molecule type" value="Genomic_DNA"/>
</dbReference>
<dbReference type="InterPro" id="IPR051122">
    <property type="entry name" value="SDR_DHRS6-like"/>
</dbReference>
<dbReference type="Proteomes" id="UP001501138">
    <property type="component" value="Unassembled WGS sequence"/>
</dbReference>
<keyword evidence="4" id="KW-1185">Reference proteome</keyword>
<dbReference type="PANTHER" id="PTHR43477">
    <property type="entry name" value="DIHYDROANTICAPSIN 7-DEHYDROGENASE"/>
    <property type="match status" value="1"/>
</dbReference>
<evidence type="ECO:0000313" key="4">
    <source>
        <dbReference type="Proteomes" id="UP001501138"/>
    </source>
</evidence>